<organism evidence="4 5">
    <name type="scientific">Subdoligranulum variabile</name>
    <dbReference type="NCBI Taxonomy" id="214851"/>
    <lineage>
        <taxon>Bacteria</taxon>
        <taxon>Bacillati</taxon>
        <taxon>Bacillota</taxon>
        <taxon>Clostridia</taxon>
        <taxon>Eubacteriales</taxon>
        <taxon>Oscillospiraceae</taxon>
        <taxon>Subdoligranulum</taxon>
    </lineage>
</organism>
<accession>A0A921LPK6</accession>
<dbReference type="InterPro" id="IPR009061">
    <property type="entry name" value="DNA-bd_dom_put_sf"/>
</dbReference>
<dbReference type="Proteomes" id="UP000782880">
    <property type="component" value="Unassembled WGS sequence"/>
</dbReference>
<proteinExistence type="predicted"/>
<evidence type="ECO:0000313" key="4">
    <source>
        <dbReference type="EMBL" id="HJG28990.1"/>
    </source>
</evidence>
<dbReference type="GO" id="GO:0003677">
    <property type="term" value="F:DNA binding"/>
    <property type="evidence" value="ECO:0007669"/>
    <property type="project" value="UniProtKB-KW"/>
</dbReference>
<evidence type="ECO:0000259" key="3">
    <source>
        <dbReference type="PROSITE" id="PS50937"/>
    </source>
</evidence>
<evidence type="ECO:0000313" key="5">
    <source>
        <dbReference type="Proteomes" id="UP000782880"/>
    </source>
</evidence>
<keyword evidence="1" id="KW-0238">DNA-binding</keyword>
<dbReference type="GO" id="GO:0003700">
    <property type="term" value="F:DNA-binding transcription factor activity"/>
    <property type="evidence" value="ECO:0007669"/>
    <property type="project" value="InterPro"/>
</dbReference>
<gene>
    <name evidence="4" type="ORF">K8V20_10175</name>
</gene>
<dbReference type="SUPFAM" id="SSF46955">
    <property type="entry name" value="Putative DNA-binding domain"/>
    <property type="match status" value="1"/>
</dbReference>
<name>A0A921LPK6_9FIRM</name>
<reference evidence="4" key="1">
    <citation type="journal article" date="2021" name="PeerJ">
        <title>Extensive microbial diversity within the chicken gut microbiome revealed by metagenomics and culture.</title>
        <authorList>
            <person name="Gilroy R."/>
            <person name="Ravi A."/>
            <person name="Getino M."/>
            <person name="Pursley I."/>
            <person name="Horton D.L."/>
            <person name="Alikhan N.F."/>
            <person name="Baker D."/>
            <person name="Gharbi K."/>
            <person name="Hall N."/>
            <person name="Watson M."/>
            <person name="Adriaenssens E.M."/>
            <person name="Foster-Nyarko E."/>
            <person name="Jarju S."/>
            <person name="Secka A."/>
            <person name="Antonio M."/>
            <person name="Oren A."/>
            <person name="Chaudhuri R.R."/>
            <person name="La Ragione R."/>
            <person name="Hildebrand F."/>
            <person name="Pallen M.J."/>
        </authorList>
    </citation>
    <scope>NUCLEOTIDE SEQUENCE</scope>
    <source>
        <strain evidence="4">ChiBcec21-2208</strain>
    </source>
</reference>
<dbReference type="PROSITE" id="PS50937">
    <property type="entry name" value="HTH_MERR_2"/>
    <property type="match status" value="1"/>
</dbReference>
<dbReference type="AlphaFoldDB" id="A0A921LPK6"/>
<dbReference type="Gene3D" id="1.10.1660.10">
    <property type="match status" value="1"/>
</dbReference>
<dbReference type="PANTHER" id="PTHR30204:SF98">
    <property type="entry name" value="HTH-TYPE TRANSCRIPTIONAL REGULATOR ADHR"/>
    <property type="match status" value="1"/>
</dbReference>
<feature type="coiled-coil region" evidence="2">
    <location>
        <begin position="83"/>
        <end position="110"/>
    </location>
</feature>
<sequence>MLYSMKQTCEKTGMTYEALKFYCNQGLVPRVKRDRANRRVFDEQDIAWIEGLGCLKRCGFSIREMHHYMELCLQGAASIPERKTILDEKRQALREQIAQLEEAVAYVDNKQAFYDRVLAGEQPYFSNLLADVQPGTADR</sequence>
<dbReference type="PANTHER" id="PTHR30204">
    <property type="entry name" value="REDOX-CYCLING DRUG-SENSING TRANSCRIPTIONAL ACTIVATOR SOXR"/>
    <property type="match status" value="1"/>
</dbReference>
<comment type="caution">
    <text evidence="4">The sequence shown here is derived from an EMBL/GenBank/DDBJ whole genome shotgun (WGS) entry which is preliminary data.</text>
</comment>
<dbReference type="EMBL" id="DYVE01000262">
    <property type="protein sequence ID" value="HJG28990.1"/>
    <property type="molecule type" value="Genomic_DNA"/>
</dbReference>
<evidence type="ECO:0000256" key="1">
    <source>
        <dbReference type="ARBA" id="ARBA00023125"/>
    </source>
</evidence>
<dbReference type="Pfam" id="PF13411">
    <property type="entry name" value="MerR_1"/>
    <property type="match status" value="1"/>
</dbReference>
<dbReference type="InterPro" id="IPR000551">
    <property type="entry name" value="MerR-type_HTH_dom"/>
</dbReference>
<feature type="domain" description="HTH merR-type" evidence="3">
    <location>
        <begin position="2"/>
        <end position="71"/>
    </location>
</feature>
<dbReference type="SMART" id="SM00422">
    <property type="entry name" value="HTH_MERR"/>
    <property type="match status" value="1"/>
</dbReference>
<reference evidence="4" key="2">
    <citation type="submission" date="2021-09" db="EMBL/GenBank/DDBJ databases">
        <authorList>
            <person name="Gilroy R."/>
        </authorList>
    </citation>
    <scope>NUCLEOTIDE SEQUENCE</scope>
    <source>
        <strain evidence="4">ChiBcec21-2208</strain>
    </source>
</reference>
<dbReference type="InterPro" id="IPR047057">
    <property type="entry name" value="MerR_fam"/>
</dbReference>
<keyword evidence="2" id="KW-0175">Coiled coil</keyword>
<protein>
    <submittedName>
        <fullName evidence="4">MerR family transcriptional regulator</fullName>
    </submittedName>
</protein>
<evidence type="ECO:0000256" key="2">
    <source>
        <dbReference type="SAM" id="Coils"/>
    </source>
</evidence>
<dbReference type="CDD" id="cd01109">
    <property type="entry name" value="HTH_YyaN"/>
    <property type="match status" value="1"/>
</dbReference>